<comment type="caution">
    <text evidence="9">The sequence shown here is derived from an EMBL/GenBank/DDBJ whole genome shotgun (WGS) entry which is preliminary data.</text>
</comment>
<dbReference type="SUPFAM" id="SSF56112">
    <property type="entry name" value="Protein kinase-like (PK-like)"/>
    <property type="match status" value="1"/>
</dbReference>
<dbReference type="GO" id="GO:0004672">
    <property type="term" value="F:protein kinase activity"/>
    <property type="evidence" value="ECO:0007669"/>
    <property type="project" value="InterPro"/>
</dbReference>
<sequence>MSMYGFIFVIVADGSEVVIGPLACRLHVQLCIEASRSMLGLVDGFSAPRLKGSGLEIPSQTWLHPLDPLLRPERRLVAAAARWLWNSHKCREEILSAVAVFELKTKHCWSRWRRMKGMVWSFSRPCSIQCQGITAGLNLINWWELSARLPDLADLASLYGSCGIEFSEADSEDRLFFDIAEKSWPVAEAFLVRCQKEGLRVLVNCKAGHNRSACICVCWLMIHEGMTLMEAVEFVQLRRGTILSNHGFRLQLVRLALQLGCRGTPTKVPSEANRLEQHAHRATLDSIIAKKRLTVKYEHNSRDCSANVGAANLGLAVRKRCRSSSLISAEVEKTLSQRTLKMELLACLYHRGKKFSSEYEYTSTPPTVIGSGFSGDVVLCRRREQTAVRQNKETFVRCVKTFDLQNMAGDKLEKLKNEAVIYLSLDHPHIARLFDVYEDADEVSLVMQYCSGGTLEEGLKN</sequence>
<evidence type="ECO:0000313" key="8">
    <source>
        <dbReference type="EMBL" id="CAE8648774.1"/>
    </source>
</evidence>
<accession>A0A813IRE5</accession>
<dbReference type="PROSITE" id="PS50011">
    <property type="entry name" value="PROTEIN_KINASE_DOM"/>
    <property type="match status" value="1"/>
</dbReference>
<name>A0A813IRE5_POLGL</name>
<evidence type="ECO:0000256" key="2">
    <source>
        <dbReference type="ARBA" id="ARBA00013064"/>
    </source>
</evidence>
<evidence type="ECO:0000259" key="7">
    <source>
        <dbReference type="PROSITE" id="PS50056"/>
    </source>
</evidence>
<organism evidence="9 10">
    <name type="scientific">Polarella glacialis</name>
    <name type="common">Dinoflagellate</name>
    <dbReference type="NCBI Taxonomy" id="89957"/>
    <lineage>
        <taxon>Eukaryota</taxon>
        <taxon>Sar</taxon>
        <taxon>Alveolata</taxon>
        <taxon>Dinophyceae</taxon>
        <taxon>Suessiales</taxon>
        <taxon>Suessiaceae</taxon>
        <taxon>Polarella</taxon>
    </lineage>
</organism>
<dbReference type="InterPro" id="IPR000340">
    <property type="entry name" value="Dual-sp_phosphatase_cat-dom"/>
</dbReference>
<dbReference type="InterPro" id="IPR000719">
    <property type="entry name" value="Prot_kinase_dom"/>
</dbReference>
<keyword evidence="3" id="KW-0378">Hydrolase</keyword>
<dbReference type="EMBL" id="CAJNNW010016169">
    <property type="protein sequence ID" value="CAE8658623.1"/>
    <property type="molecule type" value="Genomic_DNA"/>
</dbReference>
<comment type="similarity">
    <text evidence="1">Belongs to the protein-tyrosine phosphatase family. Non-receptor class dual specificity subfamily.</text>
</comment>
<evidence type="ECO:0000259" key="5">
    <source>
        <dbReference type="PROSITE" id="PS50011"/>
    </source>
</evidence>
<proteinExistence type="inferred from homology"/>
<evidence type="ECO:0000259" key="6">
    <source>
        <dbReference type="PROSITE" id="PS50054"/>
    </source>
</evidence>
<dbReference type="GO" id="GO:0005737">
    <property type="term" value="C:cytoplasm"/>
    <property type="evidence" value="ECO:0007669"/>
    <property type="project" value="TreeGrafter"/>
</dbReference>
<protein>
    <recommendedName>
        <fullName evidence="2">protein-tyrosine-phosphatase</fullName>
        <ecNumber evidence="2">3.1.3.48</ecNumber>
    </recommendedName>
</protein>
<evidence type="ECO:0000256" key="1">
    <source>
        <dbReference type="ARBA" id="ARBA00008601"/>
    </source>
</evidence>
<dbReference type="Proteomes" id="UP000626109">
    <property type="component" value="Unassembled WGS sequence"/>
</dbReference>
<feature type="domain" description="Tyrosine-protein phosphatase" evidence="6">
    <location>
        <begin position="111"/>
        <end position="261"/>
    </location>
</feature>
<dbReference type="AlphaFoldDB" id="A0A813IRE5"/>
<dbReference type="Gene3D" id="1.10.510.10">
    <property type="entry name" value="Transferase(Phosphotransferase) domain 1"/>
    <property type="match status" value="1"/>
</dbReference>
<dbReference type="Gene3D" id="3.90.190.10">
    <property type="entry name" value="Protein tyrosine phosphatase superfamily"/>
    <property type="match status" value="1"/>
</dbReference>
<dbReference type="InterPro" id="IPR029021">
    <property type="entry name" value="Prot-tyrosine_phosphatase-like"/>
</dbReference>
<dbReference type="PANTHER" id="PTHR10159">
    <property type="entry name" value="DUAL SPECIFICITY PROTEIN PHOSPHATASE"/>
    <property type="match status" value="1"/>
</dbReference>
<dbReference type="PANTHER" id="PTHR10159:SF529">
    <property type="entry name" value="TYROSINE-PROTEIN PHOSPHATASE DOMAIN-CONTAINING PROTEIN"/>
    <property type="match status" value="1"/>
</dbReference>
<evidence type="ECO:0000313" key="10">
    <source>
        <dbReference type="Proteomes" id="UP000626109"/>
    </source>
</evidence>
<dbReference type="GO" id="GO:0043409">
    <property type="term" value="P:negative regulation of MAPK cascade"/>
    <property type="evidence" value="ECO:0007669"/>
    <property type="project" value="TreeGrafter"/>
</dbReference>
<dbReference type="GO" id="GO:0005524">
    <property type="term" value="F:ATP binding"/>
    <property type="evidence" value="ECO:0007669"/>
    <property type="project" value="InterPro"/>
</dbReference>
<dbReference type="Pfam" id="PF00782">
    <property type="entry name" value="DSPc"/>
    <property type="match status" value="1"/>
</dbReference>
<dbReference type="EC" id="3.1.3.48" evidence="2"/>
<evidence type="ECO:0000256" key="3">
    <source>
        <dbReference type="ARBA" id="ARBA00022801"/>
    </source>
</evidence>
<dbReference type="GO" id="GO:0004725">
    <property type="term" value="F:protein tyrosine phosphatase activity"/>
    <property type="evidence" value="ECO:0007669"/>
    <property type="project" value="UniProtKB-EC"/>
</dbReference>
<feature type="domain" description="Tyrosine specific protein phosphatases" evidence="7">
    <location>
        <begin position="174"/>
        <end position="245"/>
    </location>
</feature>
<dbReference type="InterPro" id="IPR020422">
    <property type="entry name" value="TYR_PHOSPHATASE_DUAL_dom"/>
</dbReference>
<dbReference type="PROSITE" id="PS50056">
    <property type="entry name" value="TYR_PHOSPHATASE_2"/>
    <property type="match status" value="1"/>
</dbReference>
<dbReference type="InterPro" id="IPR000387">
    <property type="entry name" value="Tyr_Pase_dom"/>
</dbReference>
<dbReference type="Pfam" id="PF00069">
    <property type="entry name" value="Pkinase"/>
    <property type="match status" value="1"/>
</dbReference>
<dbReference type="EMBL" id="CAJNNW010006920">
    <property type="protein sequence ID" value="CAE8648774.1"/>
    <property type="molecule type" value="Genomic_DNA"/>
</dbReference>
<feature type="domain" description="Protein kinase" evidence="5">
    <location>
        <begin position="363"/>
        <end position="461"/>
    </location>
</feature>
<reference evidence="9" key="1">
    <citation type="submission" date="2021-02" db="EMBL/GenBank/DDBJ databases">
        <authorList>
            <person name="Dougan E. K."/>
            <person name="Rhodes N."/>
            <person name="Thang M."/>
            <person name="Chan C."/>
        </authorList>
    </citation>
    <scope>NUCLEOTIDE SEQUENCE</scope>
</reference>
<gene>
    <name evidence="9" type="ORF">PGLA2088_LOCUS13500</name>
    <name evidence="8" type="ORF">PGLA2088_LOCUS6857</name>
</gene>
<keyword evidence="4" id="KW-0904">Protein phosphatase</keyword>
<dbReference type="InterPro" id="IPR011009">
    <property type="entry name" value="Kinase-like_dom_sf"/>
</dbReference>
<dbReference type="SUPFAM" id="SSF52799">
    <property type="entry name" value="(Phosphotyrosine protein) phosphatases II"/>
    <property type="match status" value="1"/>
</dbReference>
<dbReference type="PROSITE" id="PS50054">
    <property type="entry name" value="TYR_PHOSPHATASE_DUAL"/>
    <property type="match status" value="1"/>
</dbReference>
<dbReference type="SMART" id="SM00195">
    <property type="entry name" value="DSPc"/>
    <property type="match status" value="1"/>
</dbReference>
<evidence type="ECO:0000313" key="9">
    <source>
        <dbReference type="EMBL" id="CAE8658623.1"/>
    </source>
</evidence>
<evidence type="ECO:0000256" key="4">
    <source>
        <dbReference type="ARBA" id="ARBA00022912"/>
    </source>
</evidence>